<reference evidence="2 3" key="1">
    <citation type="journal article" date="2018" name="PLoS Genet.">
        <title>Population sequencing reveals clonal diversity and ancestral inbreeding in the grapevine cultivar Chardonnay.</title>
        <authorList>
            <person name="Roach M.J."/>
            <person name="Johnson D.L."/>
            <person name="Bohlmann J."/>
            <person name="van Vuuren H.J."/>
            <person name="Jones S.J."/>
            <person name="Pretorius I.S."/>
            <person name="Schmidt S.A."/>
            <person name="Borneman A.R."/>
        </authorList>
    </citation>
    <scope>NUCLEOTIDE SEQUENCE [LARGE SCALE GENOMIC DNA]</scope>
    <source>
        <strain evidence="3">cv. Chardonnay</strain>
        <tissue evidence="2">Leaf</tissue>
    </source>
</reference>
<evidence type="ECO:0000313" key="2">
    <source>
        <dbReference type="EMBL" id="RVW40911.1"/>
    </source>
</evidence>
<dbReference type="InterPro" id="IPR020864">
    <property type="entry name" value="MACPF"/>
</dbReference>
<accession>A0A438DZH5</accession>
<dbReference type="PANTHER" id="PTHR33199:SF15">
    <property type="entry name" value="MACPF DOMAIN-CONTAINING PROTEIN CAD1-LIKE"/>
    <property type="match status" value="1"/>
</dbReference>
<sequence length="333" mass="36384">MTTTRKNQLKSARPASMLSLPLDGWMRSGGGSKEVDGVDLEYTVLVYGSVVYNTGFASDRTDFTSISRADEMGEKAVALHTALNSVQALGRGFDVNFDTRLLYCKGGAGSRVVEVDEEHTKDLCLYDNLLVPNVSRDIKNSQETKGREISGVLSFPEMVEYFNKKANLSGNVPLGSFNAAFSFTGLKHMDSATTKSLYMDAFFISLAKVQLVNSPLVLQENVKRAVPSCWDPPSLASFIENFGTHVITSVTIGGKDVIYVKQHQSSPLSTMEIKNYVQDIGTKGFLTQKAMQVQGVDPCLFNSQGIYPQPTSAPILTGKEAMLWCKLGWVGLC</sequence>
<dbReference type="Proteomes" id="UP000288805">
    <property type="component" value="Unassembled WGS sequence"/>
</dbReference>
<name>A0A438DZH5_VITVI</name>
<comment type="caution">
    <text evidence="2">The sequence shown here is derived from an EMBL/GenBank/DDBJ whole genome shotgun (WGS) entry which is preliminary data.</text>
</comment>
<proteinExistence type="predicted"/>
<dbReference type="PANTHER" id="PTHR33199">
    <property type="entry name" value="MACPF DOMAIN-CONTAINING PROTEIN CAD1"/>
    <property type="match status" value="1"/>
</dbReference>
<dbReference type="GO" id="GO:0006952">
    <property type="term" value="P:defense response"/>
    <property type="evidence" value="ECO:0007669"/>
    <property type="project" value="InterPro"/>
</dbReference>
<dbReference type="AlphaFoldDB" id="A0A438DZH5"/>
<dbReference type="PROSITE" id="PS51412">
    <property type="entry name" value="MACPF_2"/>
    <property type="match status" value="1"/>
</dbReference>
<dbReference type="EMBL" id="QGNW01001448">
    <property type="protein sequence ID" value="RVW40911.1"/>
    <property type="molecule type" value="Genomic_DNA"/>
</dbReference>
<gene>
    <name evidence="2" type="primary">CAD1_16</name>
    <name evidence="2" type="ORF">CK203_076969</name>
</gene>
<dbReference type="GO" id="GO:0012501">
    <property type="term" value="P:programmed cell death"/>
    <property type="evidence" value="ECO:0007669"/>
    <property type="project" value="InterPro"/>
</dbReference>
<evidence type="ECO:0000313" key="3">
    <source>
        <dbReference type="Proteomes" id="UP000288805"/>
    </source>
</evidence>
<protein>
    <submittedName>
        <fullName evidence="2">MACPF domain-containing protein CAD1</fullName>
    </submittedName>
</protein>
<organism evidence="2 3">
    <name type="scientific">Vitis vinifera</name>
    <name type="common">Grape</name>
    <dbReference type="NCBI Taxonomy" id="29760"/>
    <lineage>
        <taxon>Eukaryota</taxon>
        <taxon>Viridiplantae</taxon>
        <taxon>Streptophyta</taxon>
        <taxon>Embryophyta</taxon>
        <taxon>Tracheophyta</taxon>
        <taxon>Spermatophyta</taxon>
        <taxon>Magnoliopsida</taxon>
        <taxon>eudicotyledons</taxon>
        <taxon>Gunneridae</taxon>
        <taxon>Pentapetalae</taxon>
        <taxon>rosids</taxon>
        <taxon>Vitales</taxon>
        <taxon>Vitaceae</taxon>
        <taxon>Viteae</taxon>
        <taxon>Vitis</taxon>
    </lineage>
</organism>
<dbReference type="InterPro" id="IPR044663">
    <property type="entry name" value="CAD1/NSL1-like"/>
</dbReference>
<dbReference type="GO" id="GO:2000031">
    <property type="term" value="P:regulation of salicylic acid mediated signaling pathway"/>
    <property type="evidence" value="ECO:0007669"/>
    <property type="project" value="InterPro"/>
</dbReference>
<evidence type="ECO:0000259" key="1">
    <source>
        <dbReference type="PROSITE" id="PS51412"/>
    </source>
</evidence>
<dbReference type="Pfam" id="PF01823">
    <property type="entry name" value="MACPF"/>
    <property type="match status" value="1"/>
</dbReference>
<feature type="domain" description="MACPF" evidence="1">
    <location>
        <begin position="72"/>
        <end position="333"/>
    </location>
</feature>